<name>A0ACB9NWP1_9MYRT</name>
<gene>
    <name evidence="1" type="ORF">MLD38_024876</name>
</gene>
<dbReference type="Proteomes" id="UP001057402">
    <property type="component" value="Chromosome 7"/>
</dbReference>
<comment type="caution">
    <text evidence="1">The sequence shown here is derived from an EMBL/GenBank/DDBJ whole genome shotgun (WGS) entry which is preliminary data.</text>
</comment>
<reference evidence="2" key="1">
    <citation type="journal article" date="2023" name="Front. Plant Sci.">
        <title>Chromosomal-level genome assembly of Melastoma candidum provides insights into trichome evolution.</title>
        <authorList>
            <person name="Zhong Y."/>
            <person name="Wu W."/>
            <person name="Sun C."/>
            <person name="Zou P."/>
            <person name="Liu Y."/>
            <person name="Dai S."/>
            <person name="Zhou R."/>
        </authorList>
    </citation>
    <scope>NUCLEOTIDE SEQUENCE [LARGE SCALE GENOMIC DNA]</scope>
</reference>
<organism evidence="1 2">
    <name type="scientific">Melastoma candidum</name>
    <dbReference type="NCBI Taxonomy" id="119954"/>
    <lineage>
        <taxon>Eukaryota</taxon>
        <taxon>Viridiplantae</taxon>
        <taxon>Streptophyta</taxon>
        <taxon>Embryophyta</taxon>
        <taxon>Tracheophyta</taxon>
        <taxon>Spermatophyta</taxon>
        <taxon>Magnoliopsida</taxon>
        <taxon>eudicotyledons</taxon>
        <taxon>Gunneridae</taxon>
        <taxon>Pentapetalae</taxon>
        <taxon>rosids</taxon>
        <taxon>malvids</taxon>
        <taxon>Myrtales</taxon>
        <taxon>Melastomataceae</taxon>
        <taxon>Melastomatoideae</taxon>
        <taxon>Melastomateae</taxon>
        <taxon>Melastoma</taxon>
    </lineage>
</organism>
<proteinExistence type="predicted"/>
<evidence type="ECO:0000313" key="1">
    <source>
        <dbReference type="EMBL" id="KAI4339994.1"/>
    </source>
</evidence>
<protein>
    <submittedName>
        <fullName evidence="1">Uncharacterized protein</fullName>
    </submittedName>
</protein>
<dbReference type="EMBL" id="CM042886">
    <property type="protein sequence ID" value="KAI4339994.1"/>
    <property type="molecule type" value="Genomic_DNA"/>
</dbReference>
<sequence>MPQRLSNGTVAAGMLDHSKVEDKILICLRGITAIIDKGVQARKAGAAGMILTYDEADGNKVIRNTHALPASHINYTYGLVLFEYYTSTRSPNAFITKPRTELHTKPAPYTAQFSSRGPNLVESAILKAR</sequence>
<accession>A0ACB9NWP1</accession>
<evidence type="ECO:0000313" key="2">
    <source>
        <dbReference type="Proteomes" id="UP001057402"/>
    </source>
</evidence>
<keyword evidence="2" id="KW-1185">Reference proteome</keyword>